<comment type="caution">
    <text evidence="13">The sequence shown here is derived from an EMBL/GenBank/DDBJ whole genome shotgun (WGS) entry which is preliminary data.</text>
</comment>
<dbReference type="Pfam" id="PF00512">
    <property type="entry name" value="HisKA"/>
    <property type="match status" value="1"/>
</dbReference>
<dbReference type="SMART" id="SM00387">
    <property type="entry name" value="HATPase_c"/>
    <property type="match status" value="1"/>
</dbReference>
<evidence type="ECO:0000259" key="12">
    <source>
        <dbReference type="PROSITE" id="PS50109"/>
    </source>
</evidence>
<dbReference type="EC" id="2.7.13.3" evidence="3"/>
<evidence type="ECO:0000256" key="5">
    <source>
        <dbReference type="ARBA" id="ARBA00022679"/>
    </source>
</evidence>
<gene>
    <name evidence="13" type="ORF">JOF48_002179</name>
</gene>
<comment type="catalytic activity">
    <reaction evidence="1">
        <text>ATP + protein L-histidine = ADP + protein N-phospho-L-histidine.</text>
        <dbReference type="EC" id="2.7.13.3"/>
    </reaction>
</comment>
<evidence type="ECO:0000256" key="1">
    <source>
        <dbReference type="ARBA" id="ARBA00000085"/>
    </source>
</evidence>
<organism evidence="13 14">
    <name type="scientific">Arthrobacter stackebrandtii</name>
    <dbReference type="NCBI Taxonomy" id="272161"/>
    <lineage>
        <taxon>Bacteria</taxon>
        <taxon>Bacillati</taxon>
        <taxon>Actinomycetota</taxon>
        <taxon>Actinomycetes</taxon>
        <taxon>Micrococcales</taxon>
        <taxon>Micrococcaceae</taxon>
        <taxon>Arthrobacter</taxon>
    </lineage>
</organism>
<keyword evidence="4" id="KW-0597">Phosphoprotein</keyword>
<dbReference type="PRINTS" id="PR00344">
    <property type="entry name" value="BCTRLSENSOR"/>
</dbReference>
<dbReference type="SUPFAM" id="SSF55874">
    <property type="entry name" value="ATPase domain of HSP90 chaperone/DNA topoisomerase II/histidine kinase"/>
    <property type="match status" value="1"/>
</dbReference>
<evidence type="ECO:0000313" key="13">
    <source>
        <dbReference type="EMBL" id="MBP2413380.1"/>
    </source>
</evidence>
<dbReference type="InterPro" id="IPR050428">
    <property type="entry name" value="TCS_sensor_his_kinase"/>
</dbReference>
<evidence type="ECO:0000256" key="11">
    <source>
        <dbReference type="SAM" id="Phobius"/>
    </source>
</evidence>
<name>A0ABS4YX40_9MICC</name>
<dbReference type="InterPro" id="IPR003661">
    <property type="entry name" value="HisK_dim/P_dom"/>
</dbReference>
<evidence type="ECO:0000256" key="10">
    <source>
        <dbReference type="ARBA" id="ARBA00023136"/>
    </source>
</evidence>
<keyword evidence="5" id="KW-0808">Transferase</keyword>
<dbReference type="Proteomes" id="UP000711614">
    <property type="component" value="Unassembled WGS sequence"/>
</dbReference>
<evidence type="ECO:0000256" key="2">
    <source>
        <dbReference type="ARBA" id="ARBA00004236"/>
    </source>
</evidence>
<keyword evidence="8 11" id="KW-1133">Transmembrane helix</keyword>
<evidence type="ECO:0000256" key="4">
    <source>
        <dbReference type="ARBA" id="ARBA00022553"/>
    </source>
</evidence>
<dbReference type="InterPro" id="IPR005467">
    <property type="entry name" value="His_kinase_dom"/>
</dbReference>
<feature type="domain" description="Histidine kinase" evidence="12">
    <location>
        <begin position="117"/>
        <end position="338"/>
    </location>
</feature>
<keyword evidence="6 11" id="KW-0812">Transmembrane</keyword>
<feature type="transmembrane region" description="Helical" evidence="11">
    <location>
        <begin position="26"/>
        <end position="51"/>
    </location>
</feature>
<dbReference type="Gene3D" id="3.30.565.10">
    <property type="entry name" value="Histidine kinase-like ATPase, C-terminal domain"/>
    <property type="match status" value="1"/>
</dbReference>
<reference evidence="13 14" key="1">
    <citation type="submission" date="2021-03" db="EMBL/GenBank/DDBJ databases">
        <title>Sequencing the genomes of 1000 actinobacteria strains.</title>
        <authorList>
            <person name="Klenk H.-P."/>
        </authorList>
    </citation>
    <scope>NUCLEOTIDE SEQUENCE [LARGE SCALE GENOMIC DNA]</scope>
    <source>
        <strain evidence="13 14">DSM 16005</strain>
    </source>
</reference>
<evidence type="ECO:0000256" key="7">
    <source>
        <dbReference type="ARBA" id="ARBA00022777"/>
    </source>
</evidence>
<dbReference type="InterPro" id="IPR036890">
    <property type="entry name" value="HATPase_C_sf"/>
</dbReference>
<dbReference type="PROSITE" id="PS50109">
    <property type="entry name" value="HIS_KIN"/>
    <property type="match status" value="1"/>
</dbReference>
<evidence type="ECO:0000256" key="8">
    <source>
        <dbReference type="ARBA" id="ARBA00022989"/>
    </source>
</evidence>
<dbReference type="CDD" id="cd00082">
    <property type="entry name" value="HisKA"/>
    <property type="match status" value="1"/>
</dbReference>
<dbReference type="GO" id="GO:0016301">
    <property type="term" value="F:kinase activity"/>
    <property type="evidence" value="ECO:0007669"/>
    <property type="project" value="UniProtKB-KW"/>
</dbReference>
<dbReference type="InterPro" id="IPR004358">
    <property type="entry name" value="Sig_transdc_His_kin-like_C"/>
</dbReference>
<dbReference type="InterPro" id="IPR003594">
    <property type="entry name" value="HATPase_dom"/>
</dbReference>
<keyword evidence="14" id="KW-1185">Reference proteome</keyword>
<evidence type="ECO:0000256" key="9">
    <source>
        <dbReference type="ARBA" id="ARBA00023012"/>
    </source>
</evidence>
<dbReference type="InterPro" id="IPR036097">
    <property type="entry name" value="HisK_dim/P_sf"/>
</dbReference>
<evidence type="ECO:0000256" key="3">
    <source>
        <dbReference type="ARBA" id="ARBA00012438"/>
    </source>
</evidence>
<evidence type="ECO:0000256" key="6">
    <source>
        <dbReference type="ARBA" id="ARBA00022692"/>
    </source>
</evidence>
<dbReference type="SMART" id="SM00388">
    <property type="entry name" value="HisKA"/>
    <property type="match status" value="1"/>
</dbReference>
<dbReference type="Gene3D" id="1.10.287.130">
    <property type="match status" value="1"/>
</dbReference>
<dbReference type="RefSeq" id="WP_209680602.1">
    <property type="nucleotide sequence ID" value="NZ_JAGIOI010000001.1"/>
</dbReference>
<sequence>MSARRPAAPHAPSADSPQLRRAAVTVGLRIAVAAALMVVVVIIAAALYMLYLSHHPDTAAADAADRVYVESNDMLKAMALAGFAGIVAAGAIGWLSARSAIRPVGRALDMQRRFVQDASHELRTPLAILDARVQLAELKVEPGSDAARILAQVRQDTAALTDTVQELLLAAMGDAGTTSEPLAVAPVIADVAAGLQDLAASRGISLAPGDAARSASSGDDDGPRVRIAANSLRRAVMGLVDNALNHTPAGGSITVVVAQSGSWVSVTVSDTGSGIAGIEPSRVFDRFARSSEAPAGGRRSYGLGLALVREIATAAGGTVEVTETGPSGTTMTLTLPAA</sequence>
<dbReference type="PANTHER" id="PTHR45436:SF5">
    <property type="entry name" value="SENSOR HISTIDINE KINASE TRCS"/>
    <property type="match status" value="1"/>
</dbReference>
<keyword evidence="9" id="KW-0902">Two-component regulatory system</keyword>
<accession>A0ABS4YX40</accession>
<keyword evidence="10 11" id="KW-0472">Membrane</keyword>
<dbReference type="PANTHER" id="PTHR45436">
    <property type="entry name" value="SENSOR HISTIDINE KINASE YKOH"/>
    <property type="match status" value="1"/>
</dbReference>
<proteinExistence type="predicted"/>
<dbReference type="Pfam" id="PF02518">
    <property type="entry name" value="HATPase_c"/>
    <property type="match status" value="1"/>
</dbReference>
<protein>
    <recommendedName>
        <fullName evidence="3">histidine kinase</fullName>
        <ecNumber evidence="3">2.7.13.3</ecNumber>
    </recommendedName>
</protein>
<dbReference type="SUPFAM" id="SSF47384">
    <property type="entry name" value="Homodimeric domain of signal transducing histidine kinase"/>
    <property type="match status" value="1"/>
</dbReference>
<dbReference type="EMBL" id="JAGIOI010000001">
    <property type="protein sequence ID" value="MBP2413380.1"/>
    <property type="molecule type" value="Genomic_DNA"/>
</dbReference>
<feature type="transmembrane region" description="Helical" evidence="11">
    <location>
        <begin position="77"/>
        <end position="97"/>
    </location>
</feature>
<evidence type="ECO:0000313" key="14">
    <source>
        <dbReference type="Proteomes" id="UP000711614"/>
    </source>
</evidence>
<comment type="subcellular location">
    <subcellularLocation>
        <location evidence="2">Cell membrane</location>
    </subcellularLocation>
</comment>
<keyword evidence="7 13" id="KW-0418">Kinase</keyword>